<protein>
    <submittedName>
        <fullName evidence="2">Uncharacterized protein</fullName>
    </submittedName>
</protein>
<dbReference type="AlphaFoldDB" id="A0A9W4K9P2"/>
<organism evidence="2 3">
    <name type="scientific">Penicillium egyptiacum</name>
    <dbReference type="NCBI Taxonomy" id="1303716"/>
    <lineage>
        <taxon>Eukaryota</taxon>
        <taxon>Fungi</taxon>
        <taxon>Dikarya</taxon>
        <taxon>Ascomycota</taxon>
        <taxon>Pezizomycotina</taxon>
        <taxon>Eurotiomycetes</taxon>
        <taxon>Eurotiomycetidae</taxon>
        <taxon>Eurotiales</taxon>
        <taxon>Aspergillaceae</taxon>
        <taxon>Penicillium</taxon>
    </lineage>
</organism>
<feature type="region of interest" description="Disordered" evidence="1">
    <location>
        <begin position="112"/>
        <end position="131"/>
    </location>
</feature>
<accession>A0A9W4K9P2</accession>
<dbReference type="EMBL" id="CAJVRC010000863">
    <property type="protein sequence ID" value="CAG8898381.1"/>
    <property type="molecule type" value="Genomic_DNA"/>
</dbReference>
<evidence type="ECO:0000256" key="1">
    <source>
        <dbReference type="SAM" id="MobiDB-lite"/>
    </source>
</evidence>
<reference evidence="2" key="1">
    <citation type="submission" date="2021-07" db="EMBL/GenBank/DDBJ databases">
        <authorList>
            <person name="Branca A.L. A."/>
        </authorList>
    </citation>
    <scope>NUCLEOTIDE SEQUENCE</scope>
</reference>
<dbReference type="OrthoDB" id="5330228at2759"/>
<proteinExistence type="predicted"/>
<gene>
    <name evidence="2" type="ORF">PEGY_LOCUS5143</name>
</gene>
<evidence type="ECO:0000313" key="3">
    <source>
        <dbReference type="Proteomes" id="UP001154252"/>
    </source>
</evidence>
<evidence type="ECO:0000313" key="2">
    <source>
        <dbReference type="EMBL" id="CAG8898381.1"/>
    </source>
</evidence>
<keyword evidence="3" id="KW-1185">Reference proteome</keyword>
<dbReference type="Proteomes" id="UP001154252">
    <property type="component" value="Unassembled WGS sequence"/>
</dbReference>
<sequence length="312" mass="35391">MTFVADCVDEFEALISVVILDATLHSLDSIFQQCDDRPTKRRKTTKRGARSLTQENGVSRAGVPLGYIPLARLTMRIKPSNTNTHKYQRPYDPNLPTTRVPIFIDVRSVHFLGEDPNNTPQPDSADSGPNRMELELSSLDEKELLIYPCEDPRLFDFLGQLQAASKLAHVDQFSKRVPTACYQAHLCALPDGAGFTLETVVLWKDSIEVPDSNRLGEADLEVFTRYVLQEKCVRPSALTDPREYRDKMLGTPKEWSPRDFYKNVHVPKGEKPGQMAKLCLWENFPKATFQRLSNPLEMPMDGPTTSVIFSWF</sequence>
<name>A0A9W4K9P2_9EURO</name>
<comment type="caution">
    <text evidence="2">The sequence shown here is derived from an EMBL/GenBank/DDBJ whole genome shotgun (WGS) entry which is preliminary data.</text>
</comment>